<sequence>MGSRERGAATTEYVGALAVMSVVVAAIVLAVQAFPVGAFVDDTLCSIRQLAPCATSAGAVPASNPGADPGSDPASNPGSDPSAGTGADTGDRRDQEGQTRDDRRGRGSDKAPDDTSVDGSDPGSDPLGPATPGTSVEEPDPPAWQPPDDGAGEYDSQRAWPWDHAKKVAVELAANVMAGKWPDASRNLSHYLANTGEPLEQDVDTILADVPPFQAKVDEVRTSLGEDAVLRAQEAGATGPVTFPVNTAWSGFYITPEMSQNWFYALGGVSYNQTGQVTVHPPTSPGGPWRYEVSTRVNLYDQYNWDGGKSTDIGPITVTDEELARLHRQGLAREYRNQGRSDTTTTTGTVPG</sequence>
<organism evidence="3 4">
    <name type="scientific">Microlunatus aurantiacus</name>
    <dbReference type="NCBI Taxonomy" id="446786"/>
    <lineage>
        <taxon>Bacteria</taxon>
        <taxon>Bacillati</taxon>
        <taxon>Actinomycetota</taxon>
        <taxon>Actinomycetes</taxon>
        <taxon>Propionibacteriales</taxon>
        <taxon>Propionibacteriaceae</taxon>
        <taxon>Microlunatus</taxon>
    </lineage>
</organism>
<proteinExistence type="predicted"/>
<evidence type="ECO:0000313" key="3">
    <source>
        <dbReference type="EMBL" id="GAA3701618.1"/>
    </source>
</evidence>
<keyword evidence="2" id="KW-0472">Membrane</keyword>
<dbReference type="RefSeq" id="WP_344811997.1">
    <property type="nucleotide sequence ID" value="NZ_BAAAYX010000004.1"/>
</dbReference>
<evidence type="ECO:0000256" key="1">
    <source>
        <dbReference type="SAM" id="MobiDB-lite"/>
    </source>
</evidence>
<accession>A0ABP7D736</accession>
<dbReference type="Proteomes" id="UP001500051">
    <property type="component" value="Unassembled WGS sequence"/>
</dbReference>
<evidence type="ECO:0000256" key="2">
    <source>
        <dbReference type="SAM" id="Phobius"/>
    </source>
</evidence>
<keyword evidence="2" id="KW-0812">Transmembrane</keyword>
<dbReference type="EMBL" id="BAAAYX010000004">
    <property type="protein sequence ID" value="GAA3701618.1"/>
    <property type="molecule type" value="Genomic_DNA"/>
</dbReference>
<comment type="caution">
    <text evidence="3">The sequence shown here is derived from an EMBL/GenBank/DDBJ whole genome shotgun (WGS) entry which is preliminary data.</text>
</comment>
<protein>
    <submittedName>
        <fullName evidence="3">Uncharacterized protein</fullName>
    </submittedName>
</protein>
<feature type="transmembrane region" description="Helical" evidence="2">
    <location>
        <begin position="12"/>
        <end position="34"/>
    </location>
</feature>
<feature type="compositionally biased region" description="Basic and acidic residues" evidence="1">
    <location>
        <begin position="89"/>
        <end position="113"/>
    </location>
</feature>
<feature type="region of interest" description="Disordered" evidence="1">
    <location>
        <begin position="56"/>
        <end position="156"/>
    </location>
</feature>
<feature type="compositionally biased region" description="Low complexity" evidence="1">
    <location>
        <begin position="343"/>
        <end position="352"/>
    </location>
</feature>
<feature type="region of interest" description="Disordered" evidence="1">
    <location>
        <begin position="331"/>
        <end position="352"/>
    </location>
</feature>
<gene>
    <name evidence="3" type="ORF">GCM10022204_18060</name>
</gene>
<keyword evidence="4" id="KW-1185">Reference proteome</keyword>
<evidence type="ECO:0000313" key="4">
    <source>
        <dbReference type="Proteomes" id="UP001500051"/>
    </source>
</evidence>
<name>A0ABP7D736_9ACTN</name>
<keyword evidence="2" id="KW-1133">Transmembrane helix</keyword>
<reference evidence="4" key="1">
    <citation type="journal article" date="2019" name="Int. J. Syst. Evol. Microbiol.">
        <title>The Global Catalogue of Microorganisms (GCM) 10K type strain sequencing project: providing services to taxonomists for standard genome sequencing and annotation.</title>
        <authorList>
            <consortium name="The Broad Institute Genomics Platform"/>
            <consortium name="The Broad Institute Genome Sequencing Center for Infectious Disease"/>
            <person name="Wu L."/>
            <person name="Ma J."/>
        </authorList>
    </citation>
    <scope>NUCLEOTIDE SEQUENCE [LARGE SCALE GENOMIC DNA]</scope>
    <source>
        <strain evidence="4">JCM 16548</strain>
    </source>
</reference>